<dbReference type="Proteomes" id="UP001642484">
    <property type="component" value="Unassembled WGS sequence"/>
</dbReference>
<evidence type="ECO:0000313" key="1">
    <source>
        <dbReference type="EMBL" id="CAK9066294.1"/>
    </source>
</evidence>
<feature type="non-terminal residue" evidence="1">
    <location>
        <position position="128"/>
    </location>
</feature>
<name>A0ABP0NV08_9DINO</name>
<accession>A0ABP0NV08</accession>
<proteinExistence type="predicted"/>
<organism evidence="1 2">
    <name type="scientific">Durusdinium trenchii</name>
    <dbReference type="NCBI Taxonomy" id="1381693"/>
    <lineage>
        <taxon>Eukaryota</taxon>
        <taxon>Sar</taxon>
        <taxon>Alveolata</taxon>
        <taxon>Dinophyceae</taxon>
        <taxon>Suessiales</taxon>
        <taxon>Symbiodiniaceae</taxon>
        <taxon>Durusdinium</taxon>
    </lineage>
</organism>
<protein>
    <submittedName>
        <fullName evidence="1">Uncharacterized protein</fullName>
    </submittedName>
</protein>
<comment type="caution">
    <text evidence="1">The sequence shown here is derived from an EMBL/GenBank/DDBJ whole genome shotgun (WGS) entry which is preliminary data.</text>
</comment>
<evidence type="ECO:0000313" key="2">
    <source>
        <dbReference type="Proteomes" id="UP001642484"/>
    </source>
</evidence>
<sequence>VEPFRLTTGELAGLANMLDPLHQARLQGLAFLKRALRFLPDCIWALVDMNGHESSWGYTSLQDCQWLREMLPKCNWPPQDASFEQWRQYARECPEWKKRVKQAGMAMVRFLFRNAKHRVWELQMEDQY</sequence>
<keyword evidence="2" id="KW-1185">Reference proteome</keyword>
<dbReference type="EMBL" id="CAXAMN010022086">
    <property type="protein sequence ID" value="CAK9066294.1"/>
    <property type="molecule type" value="Genomic_DNA"/>
</dbReference>
<feature type="non-terminal residue" evidence="1">
    <location>
        <position position="1"/>
    </location>
</feature>
<gene>
    <name evidence="1" type="ORF">CCMP2556_LOCUS32552</name>
</gene>
<reference evidence="1 2" key="1">
    <citation type="submission" date="2024-02" db="EMBL/GenBank/DDBJ databases">
        <authorList>
            <person name="Chen Y."/>
            <person name="Shah S."/>
            <person name="Dougan E. K."/>
            <person name="Thang M."/>
            <person name="Chan C."/>
        </authorList>
    </citation>
    <scope>NUCLEOTIDE SEQUENCE [LARGE SCALE GENOMIC DNA]</scope>
</reference>